<feature type="compositionally biased region" description="Acidic residues" evidence="9">
    <location>
        <begin position="99"/>
        <end position="110"/>
    </location>
</feature>
<evidence type="ECO:0000256" key="8">
    <source>
        <dbReference type="ARBA" id="ARBA00022884"/>
    </source>
</evidence>
<evidence type="ECO:0000256" key="7">
    <source>
        <dbReference type="ARBA" id="ARBA00022730"/>
    </source>
</evidence>
<dbReference type="SUPFAM" id="SSF75217">
    <property type="entry name" value="alpha/beta knot"/>
    <property type="match status" value="1"/>
</dbReference>
<dbReference type="InterPro" id="IPR029026">
    <property type="entry name" value="tRNA_m1G_MTases_N"/>
</dbReference>
<name>A0ABQ7AWE0_BRACR</name>
<keyword evidence="11" id="KW-1185">Reference proteome</keyword>
<keyword evidence="4" id="KW-0489">Methyltransferase</keyword>
<evidence type="ECO:0000256" key="9">
    <source>
        <dbReference type="SAM" id="MobiDB-lite"/>
    </source>
</evidence>
<feature type="compositionally biased region" description="Basic and acidic residues" evidence="9">
    <location>
        <begin position="75"/>
        <end position="84"/>
    </location>
</feature>
<dbReference type="Proteomes" id="UP000266723">
    <property type="component" value="Unassembled WGS sequence"/>
</dbReference>
<feature type="non-terminal residue" evidence="10">
    <location>
        <position position="1"/>
    </location>
</feature>
<dbReference type="Gene3D" id="3.40.1280.10">
    <property type="match status" value="1"/>
</dbReference>
<evidence type="ECO:0000256" key="5">
    <source>
        <dbReference type="ARBA" id="ARBA00022679"/>
    </source>
</evidence>
<evidence type="ECO:0000256" key="4">
    <source>
        <dbReference type="ARBA" id="ARBA00022603"/>
    </source>
</evidence>
<feature type="region of interest" description="Disordered" evidence="9">
    <location>
        <begin position="62"/>
        <end position="110"/>
    </location>
</feature>
<gene>
    <name evidence="10" type="ORF">DY000_02061543</name>
</gene>
<dbReference type="Pfam" id="PF03587">
    <property type="entry name" value="EMG1"/>
    <property type="match status" value="1"/>
</dbReference>
<accession>A0ABQ7AWE0</accession>
<proteinExistence type="inferred from homology"/>
<evidence type="ECO:0000256" key="3">
    <source>
        <dbReference type="ARBA" id="ARBA00022552"/>
    </source>
</evidence>
<dbReference type="EMBL" id="QGKV02001556">
    <property type="protein sequence ID" value="KAF3518465.1"/>
    <property type="molecule type" value="Genomic_DNA"/>
</dbReference>
<evidence type="ECO:0000256" key="1">
    <source>
        <dbReference type="ARBA" id="ARBA00008115"/>
    </source>
</evidence>
<dbReference type="InterPro" id="IPR005304">
    <property type="entry name" value="Rbsml_bgen_MeTrfase_EMG1/NEP1"/>
</dbReference>
<evidence type="ECO:0000313" key="10">
    <source>
        <dbReference type="EMBL" id="KAF3518465.1"/>
    </source>
</evidence>
<keyword evidence="8" id="KW-0694">RNA-binding</keyword>
<dbReference type="PANTHER" id="PTHR12636">
    <property type="entry name" value="NEP1/MRA1"/>
    <property type="match status" value="1"/>
</dbReference>
<comment type="caution">
    <text evidence="10">The sequence shown here is derived from an EMBL/GenBank/DDBJ whole genome shotgun (WGS) entry which is preliminary data.</text>
</comment>
<protein>
    <submittedName>
        <fullName evidence="10">Uncharacterized protein</fullName>
    </submittedName>
</protein>
<keyword evidence="7" id="KW-0699">rRNA-binding</keyword>
<dbReference type="InterPro" id="IPR029028">
    <property type="entry name" value="Alpha/beta_knot_MTases"/>
</dbReference>
<sequence length="264" mass="30284">AVLYHRVRFELKLYGTVIVCIDTMLFDIKDNLDYLLHEFIAILRQRWWAISYGIKVNKGKERKERYDEQEEEEEKQSKFEQKRKESVKKKAKRESISNAEEEDNEEKEITEEATENIDTCCFNDLDSPVNKAGSAGRLKAVYVRTEHGVLFEVFSSYNKNLQAVGSRFLISFCWFFAVQLLQNLSITAIGSPQKLLRVIKNPFTNYLQENSAKLSQGSLLVRLVTTGGLLKGEVLGSRNAKRINNLSEESLGLTCEGLLSVLNW</sequence>
<evidence type="ECO:0000256" key="2">
    <source>
        <dbReference type="ARBA" id="ARBA00022517"/>
    </source>
</evidence>
<dbReference type="PANTHER" id="PTHR12636:SF5">
    <property type="entry name" value="RIBOSOMAL RNA SMALL SUBUNIT METHYLTRANSFERASE NEP1"/>
    <property type="match status" value="1"/>
</dbReference>
<comment type="similarity">
    <text evidence="1">Belongs to the class IV-like SAM-binding methyltransferase superfamily. RNA methyltransferase NEP1 family.</text>
</comment>
<keyword evidence="6" id="KW-0949">S-adenosyl-L-methionine</keyword>
<evidence type="ECO:0000313" key="11">
    <source>
        <dbReference type="Proteomes" id="UP000266723"/>
    </source>
</evidence>
<keyword evidence="2" id="KW-0690">Ribosome biogenesis</keyword>
<evidence type="ECO:0000256" key="6">
    <source>
        <dbReference type="ARBA" id="ARBA00022691"/>
    </source>
</evidence>
<organism evidence="10 11">
    <name type="scientific">Brassica cretica</name>
    <name type="common">Mustard</name>
    <dbReference type="NCBI Taxonomy" id="69181"/>
    <lineage>
        <taxon>Eukaryota</taxon>
        <taxon>Viridiplantae</taxon>
        <taxon>Streptophyta</taxon>
        <taxon>Embryophyta</taxon>
        <taxon>Tracheophyta</taxon>
        <taxon>Spermatophyta</taxon>
        <taxon>Magnoliopsida</taxon>
        <taxon>eudicotyledons</taxon>
        <taxon>Gunneridae</taxon>
        <taxon>Pentapetalae</taxon>
        <taxon>rosids</taxon>
        <taxon>malvids</taxon>
        <taxon>Brassicales</taxon>
        <taxon>Brassicaceae</taxon>
        <taxon>Brassiceae</taxon>
        <taxon>Brassica</taxon>
    </lineage>
</organism>
<reference evidence="10 11" key="1">
    <citation type="journal article" date="2020" name="BMC Genomics">
        <title>Intraspecific diversification of the crop wild relative Brassica cretica Lam. using demographic model selection.</title>
        <authorList>
            <person name="Kioukis A."/>
            <person name="Michalopoulou V.A."/>
            <person name="Briers L."/>
            <person name="Pirintsos S."/>
            <person name="Studholme D.J."/>
            <person name="Pavlidis P."/>
            <person name="Sarris P.F."/>
        </authorList>
    </citation>
    <scope>NUCLEOTIDE SEQUENCE [LARGE SCALE GENOMIC DNA]</scope>
    <source>
        <strain evidence="11">cv. PFS-1207/04</strain>
    </source>
</reference>
<keyword evidence="5" id="KW-0808">Transferase</keyword>
<keyword evidence="3" id="KW-0698">rRNA processing</keyword>